<evidence type="ECO:0000313" key="2">
    <source>
        <dbReference type="Proteomes" id="UP000011873"/>
    </source>
</evidence>
<name>M6BLP4_LEPBO</name>
<protein>
    <submittedName>
        <fullName evidence="1">Uncharacterized protein</fullName>
    </submittedName>
</protein>
<dbReference type="Proteomes" id="UP000011873">
    <property type="component" value="Unassembled WGS sequence"/>
</dbReference>
<dbReference type="AlphaFoldDB" id="M6BLP4"/>
<organism evidence="1 2">
    <name type="scientific">Leptospira borgpetersenii serovar Hardjo-bovis str. Sponselee</name>
    <dbReference type="NCBI Taxonomy" id="1303729"/>
    <lineage>
        <taxon>Bacteria</taxon>
        <taxon>Pseudomonadati</taxon>
        <taxon>Spirochaetota</taxon>
        <taxon>Spirochaetia</taxon>
        <taxon>Leptospirales</taxon>
        <taxon>Leptospiraceae</taxon>
        <taxon>Leptospira</taxon>
    </lineage>
</organism>
<comment type="caution">
    <text evidence="1">The sequence shown here is derived from an EMBL/GenBank/DDBJ whole genome shotgun (WGS) entry which is preliminary data.</text>
</comment>
<evidence type="ECO:0000313" key="1">
    <source>
        <dbReference type="EMBL" id="EMJ80662.1"/>
    </source>
</evidence>
<gene>
    <name evidence="1" type="ORF">LEP1GSC016_3741</name>
</gene>
<proteinExistence type="predicted"/>
<dbReference type="PATRIC" id="fig|1218567.3.peg.2676"/>
<reference evidence="1 2" key="1">
    <citation type="submission" date="2013-01" db="EMBL/GenBank/DDBJ databases">
        <authorList>
            <person name="Harkins D.M."/>
            <person name="Durkin A.S."/>
            <person name="Brinkac L.M."/>
            <person name="Haft D.H."/>
            <person name="Selengut J.D."/>
            <person name="Sanka R."/>
            <person name="DePew J."/>
            <person name="Purushe J."/>
            <person name="Galloway R.L."/>
            <person name="Vinetz J.M."/>
            <person name="Sutton G.G."/>
            <person name="Nierman W.C."/>
            <person name="Fouts D.E."/>
        </authorList>
    </citation>
    <scope>NUCLEOTIDE SEQUENCE [LARGE SCALE GENOMIC DNA]</scope>
    <source>
        <strain evidence="1 2">Sponselee CDC</strain>
    </source>
</reference>
<sequence>MDIALVIAKGFRNLECPDPPKNSKNKIYSIHAPEVECISKGKFHKRYEFSCKVILDKMAPLLGLKSVG</sequence>
<accession>M6BLP4</accession>
<dbReference type="EMBL" id="ANMU01000104">
    <property type="protein sequence ID" value="EMJ80662.1"/>
    <property type="molecule type" value="Genomic_DNA"/>
</dbReference>